<dbReference type="GO" id="GO:0004479">
    <property type="term" value="F:methionyl-tRNA formyltransferase activity"/>
    <property type="evidence" value="ECO:0007669"/>
    <property type="project" value="TreeGrafter"/>
</dbReference>
<evidence type="ECO:0000313" key="2">
    <source>
        <dbReference type="EMBL" id="NGO73516.1"/>
    </source>
</evidence>
<comment type="caution">
    <text evidence="2">The sequence shown here is derived from an EMBL/GenBank/DDBJ whole genome shotgun (WGS) entry which is preliminary data.</text>
</comment>
<proteinExistence type="predicted"/>
<evidence type="ECO:0000259" key="1">
    <source>
        <dbReference type="Pfam" id="PF00551"/>
    </source>
</evidence>
<accession>A0A6G4X7K1</accession>
<dbReference type="Gene3D" id="3.40.50.170">
    <property type="entry name" value="Formyl transferase, N-terminal domain"/>
    <property type="match status" value="1"/>
</dbReference>
<dbReference type="SUPFAM" id="SSF53328">
    <property type="entry name" value="Formyltransferase"/>
    <property type="match status" value="1"/>
</dbReference>
<dbReference type="CDD" id="cd08369">
    <property type="entry name" value="FMT_core"/>
    <property type="match status" value="1"/>
</dbReference>
<dbReference type="PANTHER" id="PTHR11138:SF5">
    <property type="entry name" value="METHIONYL-TRNA FORMYLTRANSFERASE, MITOCHONDRIAL"/>
    <property type="match status" value="1"/>
</dbReference>
<dbReference type="Pfam" id="PF00551">
    <property type="entry name" value="Formyl_trans_N"/>
    <property type="match status" value="1"/>
</dbReference>
<feature type="non-terminal residue" evidence="2">
    <location>
        <position position="205"/>
    </location>
</feature>
<dbReference type="InterPro" id="IPR002376">
    <property type="entry name" value="Formyl_transf_N"/>
</dbReference>
<gene>
    <name evidence="2" type="ORF">G5C65_35340</name>
</gene>
<keyword evidence="2" id="KW-0808">Transferase</keyword>
<reference evidence="2 3" key="1">
    <citation type="submission" date="2020-02" db="EMBL/GenBank/DDBJ databases">
        <title>Whole-genome analyses of novel actinobacteria.</title>
        <authorList>
            <person name="Sahin N."/>
            <person name="Tatar D."/>
        </authorList>
    </citation>
    <scope>NUCLEOTIDE SEQUENCE [LARGE SCALE GENOMIC DNA]</scope>
    <source>
        <strain evidence="2 3">SB3404</strain>
    </source>
</reference>
<feature type="domain" description="Formyl transferase N-terminal" evidence="1">
    <location>
        <begin position="19"/>
        <end position="198"/>
    </location>
</feature>
<dbReference type="InterPro" id="IPR036477">
    <property type="entry name" value="Formyl_transf_N_sf"/>
</dbReference>
<dbReference type="Proteomes" id="UP000477722">
    <property type="component" value="Unassembled WGS sequence"/>
</dbReference>
<name>A0A6G4X7K1_9ACTN</name>
<dbReference type="AlphaFoldDB" id="A0A6G4X7K1"/>
<organism evidence="2 3">
    <name type="scientific">Streptomyces boncukensis</name>
    <dbReference type="NCBI Taxonomy" id="2711219"/>
    <lineage>
        <taxon>Bacteria</taxon>
        <taxon>Bacillati</taxon>
        <taxon>Actinomycetota</taxon>
        <taxon>Actinomycetes</taxon>
        <taxon>Kitasatosporales</taxon>
        <taxon>Streptomycetaceae</taxon>
        <taxon>Streptomyces</taxon>
    </lineage>
</organism>
<dbReference type="EMBL" id="JAAKZZ010000768">
    <property type="protein sequence ID" value="NGO73516.1"/>
    <property type="molecule type" value="Genomic_DNA"/>
</dbReference>
<dbReference type="GO" id="GO:0005829">
    <property type="term" value="C:cytosol"/>
    <property type="evidence" value="ECO:0007669"/>
    <property type="project" value="TreeGrafter"/>
</dbReference>
<keyword evidence="3" id="KW-1185">Reference proteome</keyword>
<protein>
    <submittedName>
        <fullName evidence="2">Methionyl-tRNA formyltransferase</fullName>
    </submittedName>
</protein>
<sequence>MAAVGIDKEVLRVADRLRVVLFSHAPRGFAVAHEACEAAGHQPVAYVYARSLRPRRPPAPRAAAEAGRIAEAMPPDMDLLVPASARSLLRALPGYRPDLLVCNGFPWRLPGALLRLPRLGALNIHHSLLPRYRGPIPVHWAIRDGERHTGVTVHWMDEDFDTGDIVVQRGGVPIADEFDPDQLLADLNVFGGRLLTEALERVREG</sequence>
<evidence type="ECO:0000313" key="3">
    <source>
        <dbReference type="Proteomes" id="UP000477722"/>
    </source>
</evidence>
<dbReference type="PANTHER" id="PTHR11138">
    <property type="entry name" value="METHIONYL-TRNA FORMYLTRANSFERASE"/>
    <property type="match status" value="1"/>
</dbReference>